<dbReference type="EMBL" id="JACXYU010000004">
    <property type="protein sequence ID" value="MBD3932094.1"/>
    <property type="molecule type" value="Genomic_DNA"/>
</dbReference>
<keyword evidence="3" id="KW-1185">Reference proteome</keyword>
<dbReference type="AlphaFoldDB" id="A0A927EY00"/>
<proteinExistence type="predicted"/>
<dbReference type="Pfam" id="PF07811">
    <property type="entry name" value="TadE"/>
    <property type="match status" value="1"/>
</dbReference>
<evidence type="ECO:0000313" key="2">
    <source>
        <dbReference type="EMBL" id="MBD3932094.1"/>
    </source>
</evidence>
<accession>A0A927EY00</accession>
<dbReference type="InterPro" id="IPR012495">
    <property type="entry name" value="TadE-like_dom"/>
</dbReference>
<dbReference type="NCBIfam" id="NF041390">
    <property type="entry name" value="TadE_Rv3655c"/>
    <property type="match status" value="1"/>
</dbReference>
<dbReference type="RefSeq" id="WP_191209391.1">
    <property type="nucleotide sequence ID" value="NZ_BAABKL010000050.1"/>
</dbReference>
<feature type="domain" description="TadE-like" evidence="1">
    <location>
        <begin position="8"/>
        <end position="50"/>
    </location>
</feature>
<comment type="caution">
    <text evidence="2">The sequence shown here is derived from an EMBL/GenBank/DDBJ whole genome shotgun (WGS) entry which is preliminary data.</text>
</comment>
<gene>
    <name evidence="2" type="ORF">IF129_11080</name>
</gene>
<organism evidence="2 3">
    <name type="scientific">Streptomyces chumphonensis</name>
    <dbReference type="NCBI Taxonomy" id="1214925"/>
    <lineage>
        <taxon>Bacteria</taxon>
        <taxon>Bacillati</taxon>
        <taxon>Actinomycetota</taxon>
        <taxon>Actinomycetes</taxon>
        <taxon>Kitasatosporales</taxon>
        <taxon>Streptomycetaceae</taxon>
        <taxon>Streptomyces</taxon>
    </lineage>
</organism>
<name>A0A927EY00_9ACTN</name>
<evidence type="ECO:0000313" key="3">
    <source>
        <dbReference type="Proteomes" id="UP000632289"/>
    </source>
</evidence>
<dbReference type="InterPro" id="IPR049790">
    <property type="entry name" value="Rv3655c/TadE"/>
</dbReference>
<sequence length="113" mass="11649">MRASDDRGQATAETAAVVPCLALLLAMMMWGLLVAAAQIQCVDAARAGARAAARGESRETALAAARAVAPEGARVRLSRQGEELRVRVTARPDGPGPLTVGVHAEAVAHVERG</sequence>
<protein>
    <submittedName>
        <fullName evidence="2">Pilus assembly protein</fullName>
    </submittedName>
</protein>
<reference evidence="2" key="1">
    <citation type="submission" date="2020-09" db="EMBL/GenBank/DDBJ databases">
        <title>Secondary metabolite and genome analysis of marine Streptomyces chumphonensis KK1-2T.</title>
        <authorList>
            <person name="Phongsopitanun W."/>
            <person name="Kanchanasin P."/>
            <person name="Pittayakhajonwut P."/>
            <person name="Suwanborirux K."/>
            <person name="Tanasupawat S."/>
        </authorList>
    </citation>
    <scope>NUCLEOTIDE SEQUENCE</scope>
    <source>
        <strain evidence="2">KK1-2</strain>
    </source>
</reference>
<dbReference type="Proteomes" id="UP000632289">
    <property type="component" value="Unassembled WGS sequence"/>
</dbReference>
<evidence type="ECO:0000259" key="1">
    <source>
        <dbReference type="Pfam" id="PF07811"/>
    </source>
</evidence>